<dbReference type="InterPro" id="IPR011470">
    <property type="entry name" value="DUF1576"/>
</dbReference>
<name>A0ABV6RFL5_9MICO</name>
<feature type="transmembrane region" description="Helical" evidence="1">
    <location>
        <begin position="312"/>
        <end position="329"/>
    </location>
</feature>
<keyword evidence="1" id="KW-0812">Transmembrane</keyword>
<accession>A0ABV6RFL5</accession>
<feature type="transmembrane region" description="Helical" evidence="1">
    <location>
        <begin position="408"/>
        <end position="425"/>
    </location>
</feature>
<sequence>MEAEHPVISPAAPEPDALARQQRILLRLVALTALGCVAFGFAVDPPGEVLRGIGRILTPTDVLITDFVDVGGLGGAFAQAGLLTLLACGAYRITGASVNGSAVGCLYMLLGFALFGKTLLNVWPILAGVALYCRFREEPLRDQLTTAIFATALAPVFTEIAFNSALPRAASVPLGLLIGVLIGFVIPVVARQLFRAHNGFSLYNMGFAAGVLGVVVIAVLQSYGLTPQPPMAWTSGHDLPLLVLVALMLAGVIAAALVLDRRPWQGLLALHRDPGQAPADFLAAHGAGPTLLNMAVVGAIGTLLVLLTGADLNGPVVGGIVSIIGFGACGKHAANIVPVMAGVLLGALAKPFGLTDPGVVWAALFGTCLAPVAGRFGPHWGLLAGFLHVSVGQVTGAFTAGLNLYGNGFAAGLVAAVLTPVALLLSRRGRRVRDRPQEPVEVPAA</sequence>
<feature type="transmembrane region" description="Helical" evidence="1">
    <location>
        <begin position="383"/>
        <end position="402"/>
    </location>
</feature>
<evidence type="ECO:0000256" key="1">
    <source>
        <dbReference type="SAM" id="Phobius"/>
    </source>
</evidence>
<dbReference type="EMBL" id="JBHLSV010000014">
    <property type="protein sequence ID" value="MFC0674708.1"/>
    <property type="molecule type" value="Genomic_DNA"/>
</dbReference>
<feature type="transmembrane region" description="Helical" evidence="1">
    <location>
        <begin position="24"/>
        <end position="43"/>
    </location>
</feature>
<protein>
    <submittedName>
        <fullName evidence="2">DUF1576 domain-containing protein</fullName>
    </submittedName>
</protein>
<keyword evidence="1" id="KW-0472">Membrane</keyword>
<dbReference type="Proteomes" id="UP001589793">
    <property type="component" value="Unassembled WGS sequence"/>
</dbReference>
<feature type="transmembrane region" description="Helical" evidence="1">
    <location>
        <begin position="172"/>
        <end position="190"/>
    </location>
</feature>
<proteinExistence type="predicted"/>
<dbReference type="Pfam" id="PF07613">
    <property type="entry name" value="DUF1576"/>
    <property type="match status" value="2"/>
</dbReference>
<keyword evidence="3" id="KW-1185">Reference proteome</keyword>
<comment type="caution">
    <text evidence="2">The sequence shown here is derived from an EMBL/GenBank/DDBJ whole genome shotgun (WGS) entry which is preliminary data.</text>
</comment>
<evidence type="ECO:0000313" key="3">
    <source>
        <dbReference type="Proteomes" id="UP001589793"/>
    </source>
</evidence>
<feature type="transmembrane region" description="Helical" evidence="1">
    <location>
        <begin position="359"/>
        <end position="376"/>
    </location>
</feature>
<feature type="transmembrane region" description="Helical" evidence="1">
    <location>
        <begin position="106"/>
        <end position="132"/>
    </location>
</feature>
<feature type="transmembrane region" description="Helical" evidence="1">
    <location>
        <begin position="202"/>
        <end position="221"/>
    </location>
</feature>
<feature type="transmembrane region" description="Helical" evidence="1">
    <location>
        <begin position="144"/>
        <end position="166"/>
    </location>
</feature>
<dbReference type="RefSeq" id="WP_376981051.1">
    <property type="nucleotide sequence ID" value="NZ_JBHLSV010000014.1"/>
</dbReference>
<feature type="transmembrane region" description="Helical" evidence="1">
    <location>
        <begin position="281"/>
        <end position="306"/>
    </location>
</feature>
<keyword evidence="1" id="KW-1133">Transmembrane helix</keyword>
<feature type="transmembrane region" description="Helical" evidence="1">
    <location>
        <begin position="241"/>
        <end position="260"/>
    </location>
</feature>
<organism evidence="2 3">
    <name type="scientific">Brachybacterium hainanense</name>
    <dbReference type="NCBI Taxonomy" id="1541174"/>
    <lineage>
        <taxon>Bacteria</taxon>
        <taxon>Bacillati</taxon>
        <taxon>Actinomycetota</taxon>
        <taxon>Actinomycetes</taxon>
        <taxon>Micrococcales</taxon>
        <taxon>Dermabacteraceae</taxon>
        <taxon>Brachybacterium</taxon>
    </lineage>
</organism>
<reference evidence="2 3" key="1">
    <citation type="submission" date="2024-09" db="EMBL/GenBank/DDBJ databases">
        <authorList>
            <person name="Sun Q."/>
            <person name="Mori K."/>
        </authorList>
    </citation>
    <scope>NUCLEOTIDE SEQUENCE [LARGE SCALE GENOMIC DNA]</scope>
    <source>
        <strain evidence="2 3">CICC 10874</strain>
    </source>
</reference>
<gene>
    <name evidence="2" type="ORF">ACFFF6_12140</name>
</gene>
<evidence type="ECO:0000313" key="2">
    <source>
        <dbReference type="EMBL" id="MFC0674708.1"/>
    </source>
</evidence>